<organism evidence="15 16">
    <name type="scientific">Vitrella brassicaformis (strain CCMP3155)</name>
    <dbReference type="NCBI Taxonomy" id="1169540"/>
    <lineage>
        <taxon>Eukaryota</taxon>
        <taxon>Sar</taxon>
        <taxon>Alveolata</taxon>
        <taxon>Colpodellida</taxon>
        <taxon>Vitrellaceae</taxon>
        <taxon>Vitrella</taxon>
    </lineage>
</organism>
<dbReference type="GO" id="GO:0005085">
    <property type="term" value="F:guanyl-nucleotide exchange factor activity"/>
    <property type="evidence" value="ECO:0007669"/>
    <property type="project" value="UniProtKB-KW"/>
</dbReference>
<dbReference type="Proteomes" id="UP000041254">
    <property type="component" value="Unassembled WGS sequence"/>
</dbReference>
<evidence type="ECO:0000256" key="6">
    <source>
        <dbReference type="ARBA" id="ARBA00018857"/>
    </source>
</evidence>
<keyword evidence="12" id="KW-0378">Hydrolase</keyword>
<dbReference type="InParanoid" id="A0A0G4F3Y1"/>
<dbReference type="Pfam" id="PF26217">
    <property type="entry name" value="GDPGP1_N"/>
    <property type="match status" value="1"/>
</dbReference>
<dbReference type="AlphaFoldDB" id="A0A0G4F3Y1"/>
<keyword evidence="9" id="KW-0808">Transferase</keyword>
<reference evidence="15 16" key="1">
    <citation type="submission" date="2014-11" db="EMBL/GenBank/DDBJ databases">
        <authorList>
            <person name="Zhu J."/>
            <person name="Qi W."/>
            <person name="Song R."/>
        </authorList>
    </citation>
    <scope>NUCLEOTIDE SEQUENCE [LARGE SCALE GENOMIC DNA]</scope>
</reference>
<dbReference type="InterPro" id="IPR026506">
    <property type="entry name" value="GDPGP"/>
</dbReference>
<keyword evidence="16" id="KW-1185">Reference proteome</keyword>
<evidence type="ECO:0000256" key="5">
    <source>
        <dbReference type="ARBA" id="ARBA00012507"/>
    </source>
</evidence>
<evidence type="ECO:0000259" key="14">
    <source>
        <dbReference type="Pfam" id="PF26217"/>
    </source>
</evidence>
<gene>
    <name evidence="15" type="ORF">Vbra_5625</name>
</gene>
<feature type="domain" description="GDPGP1-like C-terminal" evidence="13">
    <location>
        <begin position="224"/>
        <end position="352"/>
    </location>
</feature>
<evidence type="ECO:0000256" key="11">
    <source>
        <dbReference type="ARBA" id="ARBA00022741"/>
    </source>
</evidence>
<dbReference type="STRING" id="1169540.A0A0G4F3Y1"/>
<dbReference type="GO" id="GO:0006006">
    <property type="term" value="P:glucose metabolic process"/>
    <property type="evidence" value="ECO:0007669"/>
    <property type="project" value="TreeGrafter"/>
</dbReference>
<evidence type="ECO:0000256" key="1">
    <source>
        <dbReference type="ARBA" id="ARBA00000063"/>
    </source>
</evidence>
<evidence type="ECO:0000313" key="15">
    <source>
        <dbReference type="EMBL" id="CEM06415.1"/>
    </source>
</evidence>
<dbReference type="GO" id="GO:0000166">
    <property type="term" value="F:nucleotide binding"/>
    <property type="evidence" value="ECO:0007669"/>
    <property type="project" value="UniProtKB-KW"/>
</dbReference>
<dbReference type="PANTHER" id="PTHR20884:SF8">
    <property type="entry name" value="GDP-D-GLUCOSE PHOSPHORYLASE 1"/>
    <property type="match status" value="1"/>
</dbReference>
<sequence>MGNAGESWDESILSQWHQAKEEPVGVNDKGEPTYLFRSTVEDNRVRRVDGKLGLIATVNVKRTREKRKTKLYEAKPLHKGSPPSTAASAPSLLRPFDPNDFNFNKANPKETIGELCVDGEKHPVLLNVSPIFEGHILVVPWSQKCLPQYLTREALTVALEFSMASSRDDFKVMFNSSGAWASVNHLHFHGMYVSGVCPSGLPIETAPTASLIATLPLSLPPAPSVTVSASVLQYPSSPIVFTVDGEAVSRDVRDGLVDVVWGLVELLVAEDCPFNLTMSLRRDGRGRIYFIPRRPQVISTVPPFRSPDGDDDPDGPGILRMAVCECSGVPILYSEEAFEQLTEAHFRQMAEEDISIEAALREKLCEGLVRLMGTRGADKGG</sequence>
<dbReference type="Pfam" id="PF26216">
    <property type="entry name" value="GDPGP1_C"/>
    <property type="match status" value="1"/>
</dbReference>
<comment type="function">
    <text evidence="2">Specific and highly efficient GDP-D-glucose phosphorylase regulating the levels of GDP-D-glucose in cells.</text>
</comment>
<dbReference type="InterPro" id="IPR058865">
    <property type="entry name" value="GDPGP1_C"/>
</dbReference>
<dbReference type="OrthoDB" id="445236at2759"/>
<dbReference type="GO" id="GO:0080048">
    <property type="term" value="F:GDP-D-glucose phosphorylase activity"/>
    <property type="evidence" value="ECO:0007669"/>
    <property type="project" value="UniProtKB-EC"/>
</dbReference>
<evidence type="ECO:0000256" key="4">
    <source>
        <dbReference type="ARBA" id="ARBA00006451"/>
    </source>
</evidence>
<dbReference type="EC" id="2.7.7.78" evidence="5"/>
<keyword evidence="11" id="KW-0547">Nucleotide-binding</keyword>
<evidence type="ECO:0000256" key="12">
    <source>
        <dbReference type="ARBA" id="ARBA00022801"/>
    </source>
</evidence>
<feature type="domain" description="GDPGP1-like N-terminal" evidence="14">
    <location>
        <begin position="9"/>
        <end position="191"/>
    </location>
</feature>
<evidence type="ECO:0000256" key="8">
    <source>
        <dbReference type="ARBA" id="ARBA00022658"/>
    </source>
</evidence>
<evidence type="ECO:0000313" key="16">
    <source>
        <dbReference type="Proteomes" id="UP000041254"/>
    </source>
</evidence>
<comment type="catalytic activity">
    <reaction evidence="1">
        <text>GDP-alpha-D-glucose + phosphate = alpha-D-glucose 1-phosphate + GDP + H(+)</text>
        <dbReference type="Rhea" id="RHEA:30387"/>
        <dbReference type="ChEBI" id="CHEBI:15378"/>
        <dbReference type="ChEBI" id="CHEBI:43474"/>
        <dbReference type="ChEBI" id="CHEBI:58189"/>
        <dbReference type="ChEBI" id="CHEBI:58601"/>
        <dbReference type="ChEBI" id="CHEBI:62230"/>
        <dbReference type="EC" id="2.7.7.78"/>
    </reaction>
</comment>
<evidence type="ECO:0000256" key="2">
    <source>
        <dbReference type="ARBA" id="ARBA00003049"/>
    </source>
</evidence>
<dbReference type="InterPro" id="IPR058866">
    <property type="entry name" value="GDPGP1_N"/>
</dbReference>
<dbReference type="GO" id="GO:0005737">
    <property type="term" value="C:cytoplasm"/>
    <property type="evidence" value="ECO:0007669"/>
    <property type="project" value="UniProtKB-SubCell"/>
</dbReference>
<evidence type="ECO:0000256" key="9">
    <source>
        <dbReference type="ARBA" id="ARBA00022679"/>
    </source>
</evidence>
<proteinExistence type="inferred from homology"/>
<dbReference type="SUPFAM" id="SSF54197">
    <property type="entry name" value="HIT-like"/>
    <property type="match status" value="1"/>
</dbReference>
<accession>A0A0G4F3Y1</accession>
<dbReference type="GO" id="GO:0016787">
    <property type="term" value="F:hydrolase activity"/>
    <property type="evidence" value="ECO:0007669"/>
    <property type="project" value="UniProtKB-KW"/>
</dbReference>
<keyword evidence="10" id="KW-0548">Nucleotidyltransferase</keyword>
<dbReference type="EMBL" id="CDMY01000366">
    <property type="protein sequence ID" value="CEM06415.1"/>
    <property type="molecule type" value="Genomic_DNA"/>
</dbReference>
<dbReference type="OMA" id="ACICLQI"/>
<evidence type="ECO:0000256" key="3">
    <source>
        <dbReference type="ARBA" id="ARBA00004496"/>
    </source>
</evidence>
<name>A0A0G4F3Y1_VITBC</name>
<dbReference type="InterPro" id="IPR036265">
    <property type="entry name" value="HIT-like_sf"/>
</dbReference>
<evidence type="ECO:0000256" key="7">
    <source>
        <dbReference type="ARBA" id="ARBA00022490"/>
    </source>
</evidence>
<evidence type="ECO:0000259" key="13">
    <source>
        <dbReference type="Pfam" id="PF26216"/>
    </source>
</evidence>
<protein>
    <recommendedName>
        <fullName evidence="6">GDP-D-glucose phosphorylase 1</fullName>
        <ecNumber evidence="5">2.7.7.78</ecNumber>
    </recommendedName>
</protein>
<keyword evidence="7" id="KW-0963">Cytoplasm</keyword>
<dbReference type="VEuPathDB" id="CryptoDB:Vbra_5625"/>
<comment type="similarity">
    <text evidence="4">Belongs to the GDPGP1 family.</text>
</comment>
<keyword evidence="8" id="KW-0344">Guanine-nucleotide releasing factor</keyword>
<evidence type="ECO:0000256" key="10">
    <source>
        <dbReference type="ARBA" id="ARBA00022695"/>
    </source>
</evidence>
<dbReference type="PANTHER" id="PTHR20884">
    <property type="entry name" value="GDP-D-GLUCOSE PHOSPHORYLASE 1"/>
    <property type="match status" value="1"/>
</dbReference>
<comment type="subcellular location">
    <subcellularLocation>
        <location evidence="3">Cytoplasm</location>
    </subcellularLocation>
</comment>